<dbReference type="Proteomes" id="UP000255297">
    <property type="component" value="Unassembled WGS sequence"/>
</dbReference>
<evidence type="ECO:0000313" key="3">
    <source>
        <dbReference type="Proteomes" id="UP000255297"/>
    </source>
</evidence>
<gene>
    <name evidence="2" type="ORF">NCTC11532_01073</name>
</gene>
<dbReference type="STRING" id="1122170.GCA_000701265_01945"/>
<name>A0A378LPN7_9GAMM</name>
<reference evidence="2 3" key="1">
    <citation type="submission" date="2018-06" db="EMBL/GenBank/DDBJ databases">
        <authorList>
            <consortium name="Pathogen Informatics"/>
            <person name="Doyle S."/>
        </authorList>
    </citation>
    <scope>NUCLEOTIDE SEQUENCE [LARGE SCALE GENOMIC DNA]</scope>
    <source>
        <strain evidence="2 3">NCTC11532</strain>
    </source>
</reference>
<dbReference type="EMBL" id="UGPB01000001">
    <property type="protein sequence ID" value="STY28896.1"/>
    <property type="molecule type" value="Genomic_DNA"/>
</dbReference>
<protein>
    <submittedName>
        <fullName evidence="2">Uncharacterized protein</fullName>
    </submittedName>
</protein>
<feature type="signal peptide" evidence="1">
    <location>
        <begin position="1"/>
        <end position="24"/>
    </location>
</feature>
<keyword evidence="1" id="KW-0732">Signal</keyword>
<evidence type="ECO:0000256" key="1">
    <source>
        <dbReference type="SAM" id="SignalP"/>
    </source>
</evidence>
<dbReference type="AlphaFoldDB" id="A0A378LPN7"/>
<dbReference type="OrthoDB" id="5646369at2"/>
<dbReference type="RefSeq" id="WP_031567532.1">
    <property type="nucleotide sequence ID" value="NZ_CAAAIS010000008.1"/>
</dbReference>
<organism evidence="2 3">
    <name type="scientific">Legionella wadsworthii</name>
    <dbReference type="NCBI Taxonomy" id="28088"/>
    <lineage>
        <taxon>Bacteria</taxon>
        <taxon>Pseudomonadati</taxon>
        <taxon>Pseudomonadota</taxon>
        <taxon>Gammaproteobacteria</taxon>
        <taxon>Legionellales</taxon>
        <taxon>Legionellaceae</taxon>
        <taxon>Legionella</taxon>
    </lineage>
</organism>
<feature type="chain" id="PRO_5016828976" evidence="1">
    <location>
        <begin position="25"/>
        <end position="217"/>
    </location>
</feature>
<keyword evidence="3" id="KW-1185">Reference proteome</keyword>
<proteinExistence type="predicted"/>
<evidence type="ECO:0000313" key="2">
    <source>
        <dbReference type="EMBL" id="STY28896.1"/>
    </source>
</evidence>
<sequence>MRRITKFFIFVWPFLMMPPFVAEASFSVNNLTIVNKGNETQCVQYYVYKDMLYCDATLTHSNTINPQIKNEEKLKIVFDERPWQLAWGNKNSVGTTIEYVPAGDDINNWKELVTSQFFPGLQEKITLKEFADTLILNMKSLGFSPNVTYHVNTEDRILLEIRIEEPQTQAQDELELLIKDDQGIYLLHYVIKKADMGKANRDKWLQNLQKSQRLNIN</sequence>
<accession>A0A378LPN7</accession>